<organism evidence="2 3">
    <name type="scientific">Cuscuta europaea</name>
    <name type="common">European dodder</name>
    <dbReference type="NCBI Taxonomy" id="41803"/>
    <lineage>
        <taxon>Eukaryota</taxon>
        <taxon>Viridiplantae</taxon>
        <taxon>Streptophyta</taxon>
        <taxon>Embryophyta</taxon>
        <taxon>Tracheophyta</taxon>
        <taxon>Spermatophyta</taxon>
        <taxon>Magnoliopsida</taxon>
        <taxon>eudicotyledons</taxon>
        <taxon>Gunneridae</taxon>
        <taxon>Pentapetalae</taxon>
        <taxon>asterids</taxon>
        <taxon>lamiids</taxon>
        <taxon>Solanales</taxon>
        <taxon>Convolvulaceae</taxon>
        <taxon>Cuscuteae</taxon>
        <taxon>Cuscuta</taxon>
        <taxon>Cuscuta subgen. Cuscuta</taxon>
    </lineage>
</organism>
<name>A0A9P1E9X3_CUSEU</name>
<feature type="compositionally biased region" description="Basic and acidic residues" evidence="1">
    <location>
        <begin position="83"/>
        <end position="107"/>
    </location>
</feature>
<evidence type="ECO:0000313" key="2">
    <source>
        <dbReference type="EMBL" id="CAH9090571.1"/>
    </source>
</evidence>
<dbReference type="OrthoDB" id="1468745at2759"/>
<sequence length="122" mass="14136">MPRTPLTHPVSTILNYAEEQDLFPKDPRSAREIYAIHQGDTYCRYHKSTSHNTDDCVSLKKAIELLIQRGELHQFIKNAPRKNTGENTDKEEGDIATKKHEIGRLSDGEEFEEPQPKKRHLR</sequence>
<feature type="region of interest" description="Disordered" evidence="1">
    <location>
        <begin position="77"/>
        <end position="122"/>
    </location>
</feature>
<evidence type="ECO:0000313" key="3">
    <source>
        <dbReference type="Proteomes" id="UP001152484"/>
    </source>
</evidence>
<dbReference type="Proteomes" id="UP001152484">
    <property type="component" value="Unassembled WGS sequence"/>
</dbReference>
<keyword evidence="3" id="KW-1185">Reference proteome</keyword>
<reference evidence="2" key="1">
    <citation type="submission" date="2022-07" db="EMBL/GenBank/DDBJ databases">
        <authorList>
            <person name="Macas J."/>
            <person name="Novak P."/>
            <person name="Neumann P."/>
        </authorList>
    </citation>
    <scope>NUCLEOTIDE SEQUENCE</scope>
</reference>
<comment type="caution">
    <text evidence="2">The sequence shown here is derived from an EMBL/GenBank/DDBJ whole genome shotgun (WGS) entry which is preliminary data.</text>
</comment>
<accession>A0A9P1E9X3</accession>
<evidence type="ECO:0000256" key="1">
    <source>
        <dbReference type="SAM" id="MobiDB-lite"/>
    </source>
</evidence>
<dbReference type="EMBL" id="CAMAPE010000025">
    <property type="protein sequence ID" value="CAH9090571.1"/>
    <property type="molecule type" value="Genomic_DNA"/>
</dbReference>
<gene>
    <name evidence="2" type="ORF">CEURO_LOCUS11256</name>
</gene>
<dbReference type="AlphaFoldDB" id="A0A9P1E9X3"/>
<protein>
    <submittedName>
        <fullName evidence="2">Uncharacterized protein</fullName>
    </submittedName>
</protein>
<proteinExistence type="predicted"/>